<organism evidence="1">
    <name type="scientific">Candidatus Kentrum sp. TC</name>
    <dbReference type="NCBI Taxonomy" id="2126339"/>
    <lineage>
        <taxon>Bacteria</taxon>
        <taxon>Pseudomonadati</taxon>
        <taxon>Pseudomonadota</taxon>
        <taxon>Gammaproteobacteria</taxon>
        <taxon>Candidatus Kentrum</taxon>
    </lineage>
</organism>
<dbReference type="AlphaFoldDB" id="A0A451A8A0"/>
<dbReference type="EMBL" id="CAADFW010000072">
    <property type="protein sequence ID" value="VFK62251.1"/>
    <property type="molecule type" value="Genomic_DNA"/>
</dbReference>
<proteinExistence type="predicted"/>
<name>A0A451A8A0_9GAMM</name>
<gene>
    <name evidence="1" type="ORF">BECKTC1821F_GA0114240_10722</name>
</gene>
<sequence>MESHFNSDFFLYLAWKREAVRMMVDALRLSTRYRMEAVDHPEQPNGERLAFCVVAINKAGEGKPSNEVLAVLQGEW</sequence>
<evidence type="ECO:0000313" key="1">
    <source>
        <dbReference type="EMBL" id="VFK62251.1"/>
    </source>
</evidence>
<protein>
    <submittedName>
        <fullName evidence="1">Uncharacterized protein</fullName>
    </submittedName>
</protein>
<accession>A0A451A8A0</accession>
<reference evidence="1" key="1">
    <citation type="submission" date="2019-02" db="EMBL/GenBank/DDBJ databases">
        <authorList>
            <person name="Gruber-Vodicka R. H."/>
            <person name="Seah K. B. B."/>
        </authorList>
    </citation>
    <scope>NUCLEOTIDE SEQUENCE</scope>
    <source>
        <strain evidence="1">BECK_BZ126</strain>
    </source>
</reference>